<dbReference type="EMBL" id="CP003154">
    <property type="protein sequence ID" value="AFL73745.1"/>
    <property type="molecule type" value="Genomic_DNA"/>
</dbReference>
<name>I3Y9S7_THIV6</name>
<organism evidence="4 5">
    <name type="scientific">Thiocystis violascens (strain ATCC 17096 / DSM 198 / 6111)</name>
    <name type="common">Chromatium violascens</name>
    <dbReference type="NCBI Taxonomy" id="765911"/>
    <lineage>
        <taxon>Bacteria</taxon>
        <taxon>Pseudomonadati</taxon>
        <taxon>Pseudomonadota</taxon>
        <taxon>Gammaproteobacteria</taxon>
        <taxon>Chromatiales</taxon>
        <taxon>Chromatiaceae</taxon>
        <taxon>Thiocystis</taxon>
    </lineage>
</organism>
<keyword evidence="4" id="KW-0436">Ligase</keyword>
<dbReference type="Pfam" id="PF00501">
    <property type="entry name" value="AMP-binding"/>
    <property type="match status" value="1"/>
</dbReference>
<dbReference type="InterPro" id="IPR000873">
    <property type="entry name" value="AMP-dep_synth/lig_dom"/>
</dbReference>
<feature type="domain" description="AMP-dependent synthetase/ligase" evidence="2">
    <location>
        <begin position="108"/>
        <end position="260"/>
    </location>
</feature>
<feature type="region of interest" description="Disordered" evidence="1">
    <location>
        <begin position="392"/>
        <end position="412"/>
    </location>
</feature>
<protein>
    <submittedName>
        <fullName evidence="4">Acyl-CoA synthetase (AMP-forming)/AMP-acid ligase II</fullName>
    </submittedName>
</protein>
<dbReference type="Pfam" id="PF13193">
    <property type="entry name" value="AMP-binding_C"/>
    <property type="match status" value="1"/>
</dbReference>
<accession>I3Y9S7</accession>
<dbReference type="HOGENOM" id="CLU_660180_0_0_6"/>
<sequence length="412" mass="45180">MISLSPWWTREHVSRLLTDLIAAEVARLRPGLLGLRNALETSAETAADRVDPDLGRDLETLELDSLEFLDLATVVTVQFHLQETGLDDDLIASHHLGKWVDLILRSRARWDEAISFQTSGSTGRPKLCTHPMPFLTQEVACFADLLRGRRRVLSAVPAHHIYGFLFSVMLPALLDIPVRNVRDTLPGSVLRRACAGDLILGHPAFFDLATRAPVAVADDVVALTSTAPCPDLVWRLLGATGLARVIEIYGASESAGIGVREASDVPFRLLPHWSRVTGSHDRILRLGIAGDTSESELPDHVRWLDDRAFQVAGRRDGAVQIGGINVFPERVQGCLREHPEVADALVRLASAGQGGRLKAFVVPGPACPDSERLPERLQRWLAERLTPAEQPRSITIGSQLPRSALGKPMDWD</sequence>
<dbReference type="PANTHER" id="PTHR43767">
    <property type="entry name" value="LONG-CHAIN-FATTY-ACID--COA LIGASE"/>
    <property type="match status" value="1"/>
</dbReference>
<feature type="compositionally biased region" description="Polar residues" evidence="1">
    <location>
        <begin position="392"/>
        <end position="401"/>
    </location>
</feature>
<evidence type="ECO:0000313" key="4">
    <source>
        <dbReference type="EMBL" id="AFL73745.1"/>
    </source>
</evidence>
<gene>
    <name evidence="4" type="ordered locus">Thivi_1771</name>
</gene>
<evidence type="ECO:0000313" key="5">
    <source>
        <dbReference type="Proteomes" id="UP000006062"/>
    </source>
</evidence>
<dbReference type="Proteomes" id="UP000006062">
    <property type="component" value="Chromosome"/>
</dbReference>
<dbReference type="GO" id="GO:0016877">
    <property type="term" value="F:ligase activity, forming carbon-sulfur bonds"/>
    <property type="evidence" value="ECO:0007669"/>
    <property type="project" value="UniProtKB-ARBA"/>
</dbReference>
<dbReference type="InterPro" id="IPR045851">
    <property type="entry name" value="AMP-bd_C_sf"/>
</dbReference>
<keyword evidence="5" id="KW-1185">Reference proteome</keyword>
<dbReference type="AlphaFoldDB" id="I3Y9S7"/>
<evidence type="ECO:0000259" key="2">
    <source>
        <dbReference type="Pfam" id="PF00501"/>
    </source>
</evidence>
<dbReference type="STRING" id="765911.Thivi_1771"/>
<dbReference type="SUPFAM" id="SSF56801">
    <property type="entry name" value="Acetyl-CoA synthetase-like"/>
    <property type="match status" value="1"/>
</dbReference>
<evidence type="ECO:0000259" key="3">
    <source>
        <dbReference type="Pfam" id="PF13193"/>
    </source>
</evidence>
<dbReference type="KEGG" id="tvi:Thivi_1771"/>
<dbReference type="PANTHER" id="PTHR43767:SF10">
    <property type="entry name" value="SURFACTIN SYNTHASE SUBUNIT 1"/>
    <property type="match status" value="1"/>
</dbReference>
<reference evidence="4 5" key="1">
    <citation type="submission" date="2012-06" db="EMBL/GenBank/DDBJ databases">
        <title>Complete sequence of Thiocystis violascens DSM 198.</title>
        <authorList>
            <consortium name="US DOE Joint Genome Institute"/>
            <person name="Lucas S."/>
            <person name="Han J."/>
            <person name="Lapidus A."/>
            <person name="Cheng J.-F."/>
            <person name="Goodwin L."/>
            <person name="Pitluck S."/>
            <person name="Peters L."/>
            <person name="Ovchinnikova G."/>
            <person name="Teshima H."/>
            <person name="Detter J.C."/>
            <person name="Han C."/>
            <person name="Tapia R."/>
            <person name="Land M."/>
            <person name="Hauser L."/>
            <person name="Kyrpides N."/>
            <person name="Ivanova N."/>
            <person name="Pagani I."/>
            <person name="Vogl K."/>
            <person name="Liu Z."/>
            <person name="Frigaard N.-U."/>
            <person name="Bryant D."/>
            <person name="Woyke T."/>
        </authorList>
    </citation>
    <scope>NUCLEOTIDE SEQUENCE [LARGE SCALE GENOMIC DNA]</scope>
    <source>
        <strain evidence="5">ATCC 17096 / DSM 198 / 6111</strain>
    </source>
</reference>
<dbReference type="InterPro" id="IPR025110">
    <property type="entry name" value="AMP-bd_C"/>
</dbReference>
<dbReference type="eggNOG" id="COG0318">
    <property type="taxonomic scope" value="Bacteria"/>
</dbReference>
<feature type="domain" description="AMP-binding enzyme C-terminal" evidence="3">
    <location>
        <begin position="335"/>
        <end position="407"/>
    </location>
</feature>
<dbReference type="InterPro" id="IPR050237">
    <property type="entry name" value="ATP-dep_AMP-bd_enzyme"/>
</dbReference>
<dbReference type="Gene3D" id="3.30.300.30">
    <property type="match status" value="1"/>
</dbReference>
<dbReference type="InterPro" id="IPR042099">
    <property type="entry name" value="ANL_N_sf"/>
</dbReference>
<dbReference type="Gene3D" id="3.40.50.12780">
    <property type="entry name" value="N-terminal domain of ligase-like"/>
    <property type="match status" value="1"/>
</dbReference>
<evidence type="ECO:0000256" key="1">
    <source>
        <dbReference type="SAM" id="MobiDB-lite"/>
    </source>
</evidence>
<dbReference type="RefSeq" id="WP_014778206.1">
    <property type="nucleotide sequence ID" value="NC_018012.1"/>
</dbReference>
<proteinExistence type="predicted"/>